<dbReference type="Gene3D" id="3.40.50.300">
    <property type="entry name" value="P-loop containing nucleotide triphosphate hydrolases"/>
    <property type="match status" value="1"/>
</dbReference>
<evidence type="ECO:0000256" key="2">
    <source>
        <dbReference type="ARBA" id="ARBA00022741"/>
    </source>
</evidence>
<evidence type="ECO:0000313" key="9">
    <source>
        <dbReference type="Proteomes" id="UP000320672"/>
    </source>
</evidence>
<evidence type="ECO:0000256" key="4">
    <source>
        <dbReference type="ARBA" id="ARBA00022840"/>
    </source>
</evidence>
<evidence type="ECO:0000256" key="1">
    <source>
        <dbReference type="ARBA" id="ARBA00022679"/>
    </source>
</evidence>
<name>A0A517MHQ8_9BACT</name>
<dbReference type="Pfam" id="PF20703">
    <property type="entry name" value="nSTAND1"/>
    <property type="match status" value="1"/>
</dbReference>
<dbReference type="SMART" id="SM00220">
    <property type="entry name" value="S_TKc"/>
    <property type="match status" value="1"/>
</dbReference>
<dbReference type="PROSITE" id="PS00107">
    <property type="entry name" value="PROTEIN_KINASE_ATP"/>
    <property type="match status" value="1"/>
</dbReference>
<dbReference type="GO" id="GO:0004674">
    <property type="term" value="F:protein serine/threonine kinase activity"/>
    <property type="evidence" value="ECO:0007669"/>
    <property type="project" value="UniProtKB-EC"/>
</dbReference>
<dbReference type="InterPro" id="IPR008271">
    <property type="entry name" value="Ser/Thr_kinase_AS"/>
</dbReference>
<dbReference type="Gene3D" id="3.90.1580.10">
    <property type="entry name" value="paralog of FGE (formylglycine-generating enzyme)"/>
    <property type="match status" value="1"/>
</dbReference>
<dbReference type="Proteomes" id="UP000320672">
    <property type="component" value="Chromosome"/>
</dbReference>
<dbReference type="Pfam" id="PF03781">
    <property type="entry name" value="FGE-sulfatase"/>
    <property type="match status" value="1"/>
</dbReference>
<gene>
    <name evidence="8" type="primary">pknB_12</name>
    <name evidence="8" type="ORF">FF011L_31970</name>
</gene>
<keyword evidence="2 5" id="KW-0547">Nucleotide-binding</keyword>
<feature type="binding site" evidence="5">
    <location>
        <position position="69"/>
    </location>
    <ligand>
        <name>ATP</name>
        <dbReference type="ChEBI" id="CHEBI:30616"/>
    </ligand>
</feature>
<evidence type="ECO:0000313" key="8">
    <source>
        <dbReference type="EMBL" id="QDS94418.1"/>
    </source>
</evidence>
<evidence type="ECO:0000259" key="7">
    <source>
        <dbReference type="PROSITE" id="PS50011"/>
    </source>
</evidence>
<dbReference type="InterPro" id="IPR042095">
    <property type="entry name" value="SUMF_sf"/>
</dbReference>
<dbReference type="Gene3D" id="1.10.510.10">
    <property type="entry name" value="Transferase(Phosphotransferase) domain 1"/>
    <property type="match status" value="1"/>
</dbReference>
<dbReference type="PROSITE" id="PS00108">
    <property type="entry name" value="PROTEIN_KINASE_ST"/>
    <property type="match status" value="1"/>
</dbReference>
<dbReference type="InterPro" id="IPR005532">
    <property type="entry name" value="SUMF_dom"/>
</dbReference>
<organism evidence="8 9">
    <name type="scientific">Roseimaritima multifibrata</name>
    <dbReference type="NCBI Taxonomy" id="1930274"/>
    <lineage>
        <taxon>Bacteria</taxon>
        <taxon>Pseudomonadati</taxon>
        <taxon>Planctomycetota</taxon>
        <taxon>Planctomycetia</taxon>
        <taxon>Pirellulales</taxon>
        <taxon>Pirellulaceae</taxon>
        <taxon>Roseimaritima</taxon>
    </lineage>
</organism>
<dbReference type="SUPFAM" id="SSF52540">
    <property type="entry name" value="P-loop containing nucleoside triphosphate hydrolases"/>
    <property type="match status" value="1"/>
</dbReference>
<dbReference type="SUPFAM" id="SSF56436">
    <property type="entry name" value="C-type lectin-like"/>
    <property type="match status" value="1"/>
</dbReference>
<dbReference type="InterPro" id="IPR011009">
    <property type="entry name" value="Kinase-like_dom_sf"/>
</dbReference>
<feature type="compositionally biased region" description="Polar residues" evidence="6">
    <location>
        <begin position="19"/>
        <end position="30"/>
    </location>
</feature>
<feature type="region of interest" description="Disordered" evidence="6">
    <location>
        <begin position="1"/>
        <end position="33"/>
    </location>
</feature>
<dbReference type="InterPro" id="IPR017441">
    <property type="entry name" value="Protein_kinase_ATP_BS"/>
</dbReference>
<evidence type="ECO:0000256" key="3">
    <source>
        <dbReference type="ARBA" id="ARBA00022777"/>
    </source>
</evidence>
<dbReference type="InterPro" id="IPR027417">
    <property type="entry name" value="P-loop_NTPase"/>
</dbReference>
<dbReference type="KEGG" id="rml:FF011L_31970"/>
<evidence type="ECO:0000256" key="6">
    <source>
        <dbReference type="SAM" id="MobiDB-lite"/>
    </source>
</evidence>
<dbReference type="InterPro" id="IPR016187">
    <property type="entry name" value="CTDL_fold"/>
</dbReference>
<proteinExistence type="predicted"/>
<dbReference type="SUPFAM" id="SSF56112">
    <property type="entry name" value="Protein kinase-like (PK-like)"/>
    <property type="match status" value="1"/>
</dbReference>
<keyword evidence="1 8" id="KW-0808">Transferase</keyword>
<feature type="domain" description="Protein kinase" evidence="7">
    <location>
        <begin position="40"/>
        <end position="300"/>
    </location>
</feature>
<sequence length="1783" mass="201096">MGSEETPIDGLDISGTTGGSLEQTASTDGTSEAPAKIEEFEIREVLGKGGFGTVYAAFDTILQRDVAIKIPHQSLVVRSDIAAVYLREARAVASLEHPNIIPIYRAASTDEIPFYIVSKLIRGCHLKAWLEQRVQAIPQVIEILASVADALGVAHSRGIVHRDVKPGNILIDGDCHPYVADFGLALRDADHKSAPSYIGTPAYMSPEQARGEGHRVDGRSDLFSLGSVMYQMLTGVRPFQAADRNGLFEQILYFEPTPPQELRAEISKELARICVKSLAKRKSDRYQSAAAFKLDLNAALQSITKRHADASSNVVPGQSFDLISSDSELITPANVPVVPKGLRSFDLHDADFYLRLLPGPYDRKGIPEIVRFWLNNFGQNEQETPIPVGLIYGPSGCGKTSLVRAGILPRMPTDVTTIYLQASPENTEKELYQRLISMVSESISADQPTPTLPEVFSLLRRSKRRRIVIFIDQFEQWLFTHPECARESLTQALRQCDGQHLQCVLMVRDDFWMGVTRLFQSLDLLVAENVNATSVDLFDMDHARSVLAEFGAAYGRLPTSVSLCTPDQLRFLDEAVRYLASGGRIVSVQLALLVEMLKNHPWDRSTGMLKDGGISIGVHFLNETFDSEKTQRRMRVHAEGAHRVLRALLPEPGSRIKGAICSEVDLAEKAGYRDRQHFRELLTILDRELHLITPTDQLDEESYSSDSPMSESSPAGYQLTHDFLIAPLRQWIELRSRATNQGKARLRLEEFSELYRARPRSQSLPTLLDYLSIRWHTKRQLTNDFQRTMLRAATLMHLRHLAAWAAVLLVLGVGGGMVYRQMEKRNQLANERTALAELLNAEIPQALAYAEALKESEFIVRETNKIVASTETTPKDQFRAALVLVDQDPVAADRVADFALHASPDETVYLATSKRFPYAQTRDVFRSVWGNSTRDRGELLRAACLLANDSAGVDDLRRDEGIKRLLDLLLTEDPVWISQWSRGLELVAKDLLPGLMVFLRSPNRSEEAIGAAHLVASFCQGKPERLASLLPYLNPRELSIVTASLEGAESARQAVFREYQQVLEDQQNQIDIREPWGAPWWCVGDRKPLPVPKQTHFSSDLIYELSNADAIWAEHAMLIHRLPIAKTQEVFAALENEGYRIASLIPYSEESERFVFALAMRDQAASKWKLGMDEAELRETNLQNRENGFLPSVIKCYSNEDKEKHLYSCIWIRPPAGTALEDADMYVNVHHEQHESEGWGLLGEKGMWLPRSSLLAKDSAGQDHLSSVRWKIASKVPFFDKWNVSADTFEAIQSNSRSATLLQANLSHATTEDPSRGQTVIWWEDIPVESHCTGYQPRREQMRLVAKLLETGYYPVTIDATPFDGNQTTQFQTVWWRPQIAMDRQLALQQRQKKLVFALFQLGYREPLLDSLRFDAGDGLRGQVISGVSEMDLPVSWLCDQIHDRFQDLSVRRSCAMALALYPIDRFADDRRRLFEAQVAATYQSIRDSGLRSAIQLIARNWDFLLPESELVLSSEELSSIGDERFVILKKPGKNWLGSPPGEPGRDGVKERQIPVSIDRSFAIATTEVTLAQFREFRPDWSYADSYTPTDDCPVIGVTWYDALKYCRWLSERENFAETQMCYPEEDKIASGMSLPDDYLDRIGYRLPTASEWEYACRGESETGRWFGFNQDILDDHAWTAQNSGYVLHPVANRLPNDFGLFDMLGNGMEWCQTPFEYYPHLSAEPWQDSELATFPDHEVRMETRGGAMLYQPLDARASQRNAHPAGSARVYLTFRIARTVND</sequence>
<protein>
    <submittedName>
        <fullName evidence="8">Serine/threonine-protein kinase PknB</fullName>
        <ecNumber evidence="8">2.7.11.1</ecNumber>
    </submittedName>
</protein>
<dbReference type="InterPro" id="IPR049052">
    <property type="entry name" value="nSTAND1"/>
</dbReference>
<dbReference type="GO" id="GO:0005524">
    <property type="term" value="F:ATP binding"/>
    <property type="evidence" value="ECO:0007669"/>
    <property type="project" value="UniProtKB-UniRule"/>
</dbReference>
<dbReference type="RefSeq" id="WP_218932646.1">
    <property type="nucleotide sequence ID" value="NZ_CP036262.1"/>
</dbReference>
<dbReference type="PROSITE" id="PS50011">
    <property type="entry name" value="PROTEIN_KINASE_DOM"/>
    <property type="match status" value="1"/>
</dbReference>
<keyword evidence="3 8" id="KW-0418">Kinase</keyword>
<dbReference type="Gene3D" id="3.30.200.20">
    <property type="entry name" value="Phosphorylase Kinase, domain 1"/>
    <property type="match status" value="1"/>
</dbReference>
<keyword evidence="9" id="KW-1185">Reference proteome</keyword>
<dbReference type="EMBL" id="CP036262">
    <property type="protein sequence ID" value="QDS94418.1"/>
    <property type="molecule type" value="Genomic_DNA"/>
</dbReference>
<dbReference type="EC" id="2.7.11.1" evidence="8"/>
<accession>A0A517MHQ8</accession>
<dbReference type="PANTHER" id="PTHR43289:SF34">
    <property type="entry name" value="SERINE_THREONINE-PROTEIN KINASE YBDM-RELATED"/>
    <property type="match status" value="1"/>
</dbReference>
<reference evidence="8 9" key="1">
    <citation type="submission" date="2019-02" db="EMBL/GenBank/DDBJ databases">
        <title>Deep-cultivation of Planctomycetes and their phenomic and genomic characterization uncovers novel biology.</title>
        <authorList>
            <person name="Wiegand S."/>
            <person name="Jogler M."/>
            <person name="Boedeker C."/>
            <person name="Pinto D."/>
            <person name="Vollmers J."/>
            <person name="Rivas-Marin E."/>
            <person name="Kohn T."/>
            <person name="Peeters S.H."/>
            <person name="Heuer A."/>
            <person name="Rast P."/>
            <person name="Oberbeckmann S."/>
            <person name="Bunk B."/>
            <person name="Jeske O."/>
            <person name="Meyerdierks A."/>
            <person name="Storesund J.E."/>
            <person name="Kallscheuer N."/>
            <person name="Luecker S."/>
            <person name="Lage O.M."/>
            <person name="Pohl T."/>
            <person name="Merkel B.J."/>
            <person name="Hornburger P."/>
            <person name="Mueller R.-W."/>
            <person name="Bruemmer F."/>
            <person name="Labrenz M."/>
            <person name="Spormann A.M."/>
            <person name="Op den Camp H."/>
            <person name="Overmann J."/>
            <person name="Amann R."/>
            <person name="Jetten M.S.M."/>
            <person name="Mascher T."/>
            <person name="Medema M.H."/>
            <person name="Devos D.P."/>
            <person name="Kaster A.-K."/>
            <person name="Ovreas L."/>
            <person name="Rohde M."/>
            <person name="Galperin M.Y."/>
            <person name="Jogler C."/>
        </authorList>
    </citation>
    <scope>NUCLEOTIDE SEQUENCE [LARGE SCALE GENOMIC DNA]</scope>
    <source>
        <strain evidence="8 9">FF011L</strain>
    </source>
</reference>
<dbReference type="CDD" id="cd14014">
    <property type="entry name" value="STKc_PknB_like"/>
    <property type="match status" value="1"/>
</dbReference>
<dbReference type="InterPro" id="IPR000719">
    <property type="entry name" value="Prot_kinase_dom"/>
</dbReference>
<dbReference type="Pfam" id="PF00069">
    <property type="entry name" value="Pkinase"/>
    <property type="match status" value="1"/>
</dbReference>
<keyword evidence="4 5" id="KW-0067">ATP-binding</keyword>
<evidence type="ECO:0000256" key="5">
    <source>
        <dbReference type="PROSITE-ProRule" id="PRU10141"/>
    </source>
</evidence>
<dbReference type="PANTHER" id="PTHR43289">
    <property type="entry name" value="MITOGEN-ACTIVATED PROTEIN KINASE KINASE KINASE 20-RELATED"/>
    <property type="match status" value="1"/>
</dbReference>